<feature type="transmembrane region" description="Helical" evidence="7">
    <location>
        <begin position="335"/>
        <end position="357"/>
    </location>
</feature>
<feature type="transmembrane region" description="Helical" evidence="7">
    <location>
        <begin position="396"/>
        <end position="416"/>
    </location>
</feature>
<feature type="transmembrane region" description="Helical" evidence="7">
    <location>
        <begin position="364"/>
        <end position="384"/>
    </location>
</feature>
<feature type="region of interest" description="Disordered" evidence="6">
    <location>
        <begin position="511"/>
        <end position="566"/>
    </location>
</feature>
<dbReference type="EMBL" id="JAOAOG010000233">
    <property type="protein sequence ID" value="KAJ6238303.1"/>
    <property type="molecule type" value="Genomic_DNA"/>
</dbReference>
<dbReference type="InterPro" id="IPR020846">
    <property type="entry name" value="MFS_dom"/>
</dbReference>
<feature type="transmembrane region" description="Helical" evidence="7">
    <location>
        <begin position="300"/>
        <end position="323"/>
    </location>
</feature>
<keyword evidence="5 7" id="KW-0472">Membrane</keyword>
<organism evidence="9 10">
    <name type="scientific">Anaeramoeba flamelloides</name>
    <dbReference type="NCBI Taxonomy" id="1746091"/>
    <lineage>
        <taxon>Eukaryota</taxon>
        <taxon>Metamonada</taxon>
        <taxon>Anaeramoebidae</taxon>
        <taxon>Anaeramoeba</taxon>
    </lineage>
</organism>
<dbReference type="Pfam" id="PF00083">
    <property type="entry name" value="Sugar_tr"/>
    <property type="match status" value="1"/>
</dbReference>
<comment type="caution">
    <text evidence="9">The sequence shown here is derived from an EMBL/GenBank/DDBJ whole genome shotgun (WGS) entry which is preliminary data.</text>
</comment>
<evidence type="ECO:0000256" key="7">
    <source>
        <dbReference type="SAM" id="Phobius"/>
    </source>
</evidence>
<keyword evidence="3 7" id="KW-0812">Transmembrane</keyword>
<feature type="domain" description="Major facilitator superfamily (MFS) profile" evidence="8">
    <location>
        <begin position="50"/>
        <end position="486"/>
    </location>
</feature>
<evidence type="ECO:0000259" key="8">
    <source>
        <dbReference type="PROSITE" id="PS50850"/>
    </source>
</evidence>
<dbReference type="SUPFAM" id="SSF103473">
    <property type="entry name" value="MFS general substrate transporter"/>
    <property type="match status" value="1"/>
</dbReference>
<evidence type="ECO:0000313" key="9">
    <source>
        <dbReference type="EMBL" id="KAJ6238303.1"/>
    </source>
</evidence>
<feature type="transmembrane region" description="Helical" evidence="7">
    <location>
        <begin position="460"/>
        <end position="481"/>
    </location>
</feature>
<keyword evidence="9" id="KW-0762">Sugar transport</keyword>
<feature type="transmembrane region" description="Helical" evidence="7">
    <location>
        <begin position="118"/>
        <end position="137"/>
    </location>
</feature>
<feature type="transmembrane region" description="Helical" evidence="7">
    <location>
        <begin position="88"/>
        <end position="109"/>
    </location>
</feature>
<dbReference type="PANTHER" id="PTHR23511">
    <property type="entry name" value="SYNAPTIC VESICLE GLYCOPROTEIN 2"/>
    <property type="match status" value="1"/>
</dbReference>
<gene>
    <name evidence="9" type="ORF">M0813_26272</name>
</gene>
<dbReference type="Proteomes" id="UP001150062">
    <property type="component" value="Unassembled WGS sequence"/>
</dbReference>
<evidence type="ECO:0000256" key="1">
    <source>
        <dbReference type="ARBA" id="ARBA00004141"/>
    </source>
</evidence>
<feature type="transmembrane region" description="Helical" evidence="7">
    <location>
        <begin position="428"/>
        <end position="448"/>
    </location>
</feature>
<keyword evidence="10" id="KW-1185">Reference proteome</keyword>
<reference evidence="9" key="1">
    <citation type="submission" date="2022-08" db="EMBL/GenBank/DDBJ databases">
        <title>Novel sulfate-reducing endosymbionts in the free-living metamonad Anaeramoeba.</title>
        <authorList>
            <person name="Jerlstrom-Hultqvist J."/>
            <person name="Cepicka I."/>
            <person name="Gallot-Lavallee L."/>
            <person name="Salas-Leiva D."/>
            <person name="Curtis B.A."/>
            <person name="Zahonova K."/>
            <person name="Pipaliya S."/>
            <person name="Dacks J."/>
            <person name="Roger A.J."/>
        </authorList>
    </citation>
    <scope>NUCLEOTIDE SEQUENCE</scope>
    <source>
        <strain evidence="9">Schooner1</strain>
    </source>
</reference>
<evidence type="ECO:0000313" key="10">
    <source>
        <dbReference type="Proteomes" id="UP001150062"/>
    </source>
</evidence>
<evidence type="ECO:0000256" key="6">
    <source>
        <dbReference type="SAM" id="MobiDB-lite"/>
    </source>
</evidence>
<dbReference type="PROSITE" id="PS50850">
    <property type="entry name" value="MFS"/>
    <property type="match status" value="1"/>
</dbReference>
<feature type="transmembrane region" description="Helical" evidence="7">
    <location>
        <begin position="46"/>
        <end position="76"/>
    </location>
</feature>
<feature type="transmembrane region" description="Helical" evidence="7">
    <location>
        <begin position="184"/>
        <end position="202"/>
    </location>
</feature>
<keyword evidence="2" id="KW-0813">Transport</keyword>
<dbReference type="CDD" id="cd17316">
    <property type="entry name" value="MFS_SV2_like"/>
    <property type="match status" value="1"/>
</dbReference>
<evidence type="ECO:0000256" key="5">
    <source>
        <dbReference type="ARBA" id="ARBA00023136"/>
    </source>
</evidence>
<evidence type="ECO:0000256" key="2">
    <source>
        <dbReference type="ARBA" id="ARBA00022448"/>
    </source>
</evidence>
<dbReference type="InterPro" id="IPR036259">
    <property type="entry name" value="MFS_trans_sf"/>
</dbReference>
<protein>
    <submittedName>
        <fullName evidence="9">Sugar transport protein-related</fullName>
    </submittedName>
</protein>
<keyword evidence="4 7" id="KW-1133">Transmembrane helix</keyword>
<evidence type="ECO:0000256" key="4">
    <source>
        <dbReference type="ARBA" id="ARBA00022989"/>
    </source>
</evidence>
<evidence type="ECO:0000256" key="3">
    <source>
        <dbReference type="ARBA" id="ARBA00022692"/>
    </source>
</evidence>
<feature type="transmembrane region" description="Helical" evidence="7">
    <location>
        <begin position="208"/>
        <end position="227"/>
    </location>
</feature>
<name>A0ABQ8Y0E1_9EUKA</name>
<proteinExistence type="predicted"/>
<dbReference type="InterPro" id="IPR005828">
    <property type="entry name" value="MFS_sugar_transport-like"/>
</dbReference>
<accession>A0ABQ8Y0E1</accession>
<dbReference type="Gene3D" id="1.20.1250.20">
    <property type="entry name" value="MFS general substrate transporter like domains"/>
    <property type="match status" value="1"/>
</dbReference>
<sequence length="566" mass="62982">MSKSSETESTEKQKLINKKKDDDIVITGVITTYLAGRLDRLPFSKFHLLVITALGISWILDGLEVMIIGAIGTILARKDVLGLTDVEIGLIGTTYLIGAVLGSLVFGWLSDRYGRKKIFMTCPIFYLTASVCMAFSMNFTWLIMFNILMGFGIGGEYSGVNSAVNEFIPSRIRGRINIIVNGSYWLGATLGSIASLFLLNSAKVSPNLGWRFFFGIGSTLGIVILFLRSKIPESPRWLVTHNQPEKAEEIVLKIEQWVYKGKAIPELIDAKPLKISQTNKPISYKRVAKIFFEKFRKRSILGLVLMLSQAFMYNALFFTYALVLKRFYDVREEKLGYYLLGFCVSNFIGPLVLSPLFDIVGRKIMISLTYFLSSILLLLSSILFLEKKLSPVTQTVCWGAIFFVASPGASAAYLTISEIFPLEIRSLAISFFYALGTGIAGTIGPVLFSKLISTHKRSNLFYGYLIAVCLMFIGSIVEIFFGVKSEGKGLEEVAKPLADIFTVKEFAKEEKENKNESLVSDHSNENDNFSINSMNDDYEQNKTSGTETSDVDSQKQKGLLSSTSSD</sequence>
<comment type="subcellular location">
    <subcellularLocation>
        <location evidence="1">Membrane</location>
        <topology evidence="1">Multi-pass membrane protein</topology>
    </subcellularLocation>
</comment>
<feature type="compositionally biased region" description="Polar residues" evidence="6">
    <location>
        <begin position="517"/>
        <end position="548"/>
    </location>
</feature>